<accession>A0A816MZ92</accession>
<dbReference type="AlphaFoldDB" id="A0A816MZ92"/>
<reference evidence="1" key="1">
    <citation type="submission" date="2021-01" db="EMBL/GenBank/DDBJ databases">
        <authorList>
            <consortium name="Genoscope - CEA"/>
            <person name="William W."/>
        </authorList>
    </citation>
    <scope>NUCLEOTIDE SEQUENCE</scope>
</reference>
<organism evidence="1">
    <name type="scientific">Brassica napus</name>
    <name type="common">Rape</name>
    <dbReference type="NCBI Taxonomy" id="3708"/>
    <lineage>
        <taxon>Eukaryota</taxon>
        <taxon>Viridiplantae</taxon>
        <taxon>Streptophyta</taxon>
        <taxon>Embryophyta</taxon>
        <taxon>Tracheophyta</taxon>
        <taxon>Spermatophyta</taxon>
        <taxon>Magnoliopsida</taxon>
        <taxon>eudicotyledons</taxon>
        <taxon>Gunneridae</taxon>
        <taxon>Pentapetalae</taxon>
        <taxon>rosids</taxon>
        <taxon>malvids</taxon>
        <taxon>Brassicales</taxon>
        <taxon>Brassicaceae</taxon>
        <taxon>Brassiceae</taxon>
        <taxon>Brassica</taxon>
    </lineage>
</organism>
<evidence type="ECO:0000313" key="1">
    <source>
        <dbReference type="EMBL" id="CAF2013445.1"/>
    </source>
</evidence>
<dbReference type="EMBL" id="HG994371">
    <property type="protein sequence ID" value="CAF2013445.1"/>
    <property type="molecule type" value="Genomic_DNA"/>
</dbReference>
<dbReference type="Proteomes" id="UP001295469">
    <property type="component" value="Chromosome C07"/>
</dbReference>
<gene>
    <name evidence="1" type="ORF">DARMORV10_C07P41540.1</name>
</gene>
<proteinExistence type="predicted"/>
<name>A0A816MZ92_BRANA</name>
<protein>
    <submittedName>
        <fullName evidence="1">(rape) hypothetical protein</fullName>
    </submittedName>
</protein>
<sequence length="45" mass="5340">MEILLFENMQGTMKMKKRGSWYYSRRLLRSYKINPISKGSVLTLA</sequence>